<evidence type="ECO:0000259" key="2">
    <source>
        <dbReference type="SMART" id="SM00382"/>
    </source>
</evidence>
<gene>
    <name evidence="3" type="ORF">ADL29_33175</name>
</gene>
<dbReference type="SMART" id="SM00382">
    <property type="entry name" value="AAA"/>
    <property type="match status" value="1"/>
</dbReference>
<dbReference type="InterPro" id="IPR027417">
    <property type="entry name" value="P-loop_NTPase"/>
</dbReference>
<dbReference type="InterPro" id="IPR003593">
    <property type="entry name" value="AAA+_ATPase"/>
</dbReference>
<protein>
    <recommendedName>
        <fullName evidence="2">AAA+ ATPase domain-containing protein</fullName>
    </recommendedName>
</protein>
<reference evidence="4" key="1">
    <citation type="submission" date="2015-07" db="EMBL/GenBank/DDBJ databases">
        <authorList>
            <person name="Ju K.-S."/>
            <person name="Doroghazi J.R."/>
            <person name="Metcalf W.W."/>
        </authorList>
    </citation>
    <scope>NUCLEOTIDE SEQUENCE [LARGE SCALE GENOMIC DNA]</scope>
    <source>
        <strain evidence="4">NRRL ISP-5002</strain>
    </source>
</reference>
<evidence type="ECO:0000313" key="4">
    <source>
        <dbReference type="Proteomes" id="UP000037982"/>
    </source>
</evidence>
<evidence type="ECO:0000313" key="3">
    <source>
        <dbReference type="EMBL" id="KPC59708.1"/>
    </source>
</evidence>
<dbReference type="PATRIC" id="fig|66876.3.peg.7312"/>
<feature type="region of interest" description="Disordered" evidence="1">
    <location>
        <begin position="446"/>
        <end position="469"/>
    </location>
</feature>
<dbReference type="EMBL" id="LGKG01000174">
    <property type="protein sequence ID" value="KPC59708.1"/>
    <property type="molecule type" value="Genomic_DNA"/>
</dbReference>
<keyword evidence="4" id="KW-1185">Reference proteome</keyword>
<evidence type="ECO:0000256" key="1">
    <source>
        <dbReference type="SAM" id="MobiDB-lite"/>
    </source>
</evidence>
<proteinExistence type="predicted"/>
<accession>A0A0N0XRQ8</accession>
<dbReference type="AlphaFoldDB" id="A0A0N0XRQ8"/>
<dbReference type="RefSeq" id="WP_053927230.1">
    <property type="nucleotide sequence ID" value="NZ_LGKG01000174.1"/>
</dbReference>
<organism evidence="3 4">
    <name type="scientific">Streptomyces chattanoogensis</name>
    <dbReference type="NCBI Taxonomy" id="66876"/>
    <lineage>
        <taxon>Bacteria</taxon>
        <taxon>Bacillati</taxon>
        <taxon>Actinomycetota</taxon>
        <taxon>Actinomycetes</taxon>
        <taxon>Kitasatosporales</taxon>
        <taxon>Streptomycetaceae</taxon>
        <taxon>Streptomyces</taxon>
    </lineage>
</organism>
<feature type="domain" description="AAA+ ATPase" evidence="2">
    <location>
        <begin position="32"/>
        <end position="303"/>
    </location>
</feature>
<sequence>MPERTVAVQGIEELCHAFRARVPDGPAPDAPGLPVIVALGPRGSGKTTLLRRLGRQAANRPHAFYNFRSAPPRRPHEVAGRLAYGLSQRIRHQPALLFPRLTLGLFVVDPELSLDATDRGRARRQLRQALQGPAAQPRAAADHLTGLAEALKDLNLATIPGIGLLASLIRQPPRLPAALTRRTGFAWYADERRPALEALIELNQDAKDEAGHAAVDKLLCRAFLADLRDEYARRERDRNCLVLLDNIDAVGGREFLELLVETRSADDRPDPLLILATASDARDVRSRPAEEASPADWESGIPRLRHHSRWRWYHVRIPDLVAPETGRLAAQMPVSPPEAPPLIHDLTLGHRWSVRQLLDTAAALPGPDGETVSRLRGMLTEPSRLDRTILDHLLAGLADEQRETLVTCSAARELQTALDAGVVDPDSYDALRDGFGTGMWLTAPAPQDATARGGRVPDPPDSRALQPPASRPVLHPWLRLLLLQELARGPRNRWDEVHDALRSWFRRSHHDEHRIDELYHALALGELDEVVAHLARRLGQLPDTDAWLPELYAITAAPLRRPVEPDRSASLRTDALAQELAPESFGAHRALTVLVAALWLASDPRNRLPAARPELNATIGAMLRDLALHSHPARVDLRHEAEKYADRSPTRPYR</sequence>
<name>A0A0N0XRQ8_9ACTN</name>
<dbReference type="SUPFAM" id="SSF52540">
    <property type="entry name" value="P-loop containing nucleoside triphosphate hydrolases"/>
    <property type="match status" value="2"/>
</dbReference>
<dbReference type="Proteomes" id="UP000037982">
    <property type="component" value="Unassembled WGS sequence"/>
</dbReference>
<comment type="caution">
    <text evidence="3">The sequence shown here is derived from an EMBL/GenBank/DDBJ whole genome shotgun (WGS) entry which is preliminary data.</text>
</comment>